<dbReference type="PROSITE" id="PS50157">
    <property type="entry name" value="ZINC_FINGER_C2H2_2"/>
    <property type="match status" value="1"/>
</dbReference>
<evidence type="ECO:0000313" key="2">
    <source>
        <dbReference type="EMBL" id="SNZ04802.1"/>
    </source>
</evidence>
<protein>
    <recommendedName>
        <fullName evidence="1">C2H2-type domain-containing protein</fullName>
    </recommendedName>
</protein>
<dbReference type="EMBL" id="OBEJ01000001">
    <property type="protein sequence ID" value="SNZ04802.1"/>
    <property type="molecule type" value="Genomic_DNA"/>
</dbReference>
<accession>A0A285N5S9</accession>
<name>A0A285N5S9_NATPI</name>
<dbReference type="InterPro" id="IPR013087">
    <property type="entry name" value="Znf_C2H2_type"/>
</dbReference>
<proteinExistence type="predicted"/>
<evidence type="ECO:0000259" key="1">
    <source>
        <dbReference type="PROSITE" id="PS50157"/>
    </source>
</evidence>
<organism evidence="2 3">
    <name type="scientific">Natronoarchaeum philippinense</name>
    <dbReference type="NCBI Taxonomy" id="558529"/>
    <lineage>
        <taxon>Archaea</taxon>
        <taxon>Methanobacteriati</taxon>
        <taxon>Methanobacteriota</taxon>
        <taxon>Stenosarchaea group</taxon>
        <taxon>Halobacteria</taxon>
        <taxon>Halobacteriales</taxon>
        <taxon>Natronoarchaeaceae</taxon>
    </lineage>
</organism>
<reference evidence="2 3" key="1">
    <citation type="submission" date="2017-09" db="EMBL/GenBank/DDBJ databases">
        <authorList>
            <person name="Ehlers B."/>
            <person name="Leendertz F.H."/>
        </authorList>
    </citation>
    <scope>NUCLEOTIDE SEQUENCE [LARGE SCALE GENOMIC DNA]</scope>
    <source>
        <strain evidence="2 3">DSM 27208</strain>
    </source>
</reference>
<dbReference type="Proteomes" id="UP000219453">
    <property type="component" value="Unassembled WGS sequence"/>
</dbReference>
<evidence type="ECO:0000313" key="3">
    <source>
        <dbReference type="Proteomes" id="UP000219453"/>
    </source>
</evidence>
<sequence length="44" mass="5157">MVAHTERDERTWFECEECGLLFDDRADARQHEGACDAEDPPYLQ</sequence>
<dbReference type="InterPro" id="IPR055552">
    <property type="entry name" value="DUF7128"/>
</dbReference>
<keyword evidence="3" id="KW-1185">Reference proteome</keyword>
<gene>
    <name evidence="2" type="ORF">SAMN06269185_0683</name>
</gene>
<dbReference type="RefSeq" id="WP_259370005.1">
    <property type="nucleotide sequence ID" value="NZ_OBEJ01000001.1"/>
</dbReference>
<feature type="domain" description="C2H2-type" evidence="1">
    <location>
        <begin position="13"/>
        <end position="40"/>
    </location>
</feature>
<dbReference type="AlphaFoldDB" id="A0A285N5S9"/>
<dbReference type="Pfam" id="PF23447">
    <property type="entry name" value="DUF7128"/>
    <property type="match status" value="1"/>
</dbReference>